<dbReference type="KEGG" id="msto:MSTO_28960"/>
<dbReference type="EMBL" id="AP022587">
    <property type="protein sequence ID" value="BBY22691.1"/>
    <property type="molecule type" value="Genomic_DNA"/>
</dbReference>
<evidence type="ECO:0000256" key="1">
    <source>
        <dbReference type="SAM" id="Coils"/>
    </source>
</evidence>
<evidence type="ECO:0000313" key="4">
    <source>
        <dbReference type="Proteomes" id="UP000467130"/>
    </source>
</evidence>
<organism evidence="3 4">
    <name type="scientific">Mycobacterium stomatepiae</name>
    <dbReference type="NCBI Taxonomy" id="470076"/>
    <lineage>
        <taxon>Bacteria</taxon>
        <taxon>Bacillati</taxon>
        <taxon>Actinomycetota</taxon>
        <taxon>Actinomycetes</taxon>
        <taxon>Mycobacteriales</taxon>
        <taxon>Mycobacteriaceae</taxon>
        <taxon>Mycobacterium</taxon>
        <taxon>Mycobacterium simiae complex</taxon>
    </lineage>
</organism>
<dbReference type="AlphaFoldDB" id="A0A7I7Q967"/>
<keyword evidence="1" id="KW-0175">Coiled coil</keyword>
<feature type="compositionally biased region" description="Polar residues" evidence="2">
    <location>
        <begin position="153"/>
        <end position="162"/>
    </location>
</feature>
<sequence>MTTASASGVDLPALAAQLDQDILDAERRLAELRALRQHTEQLLKYAFAVRSAVVHGQPSTGKSTKASLTDQVVQVFLDDPDAVLDADEVIARLRENGLQVGAGSVRNALYYAAGNYAAAGSHGLIKKGRGRFALRDSSTPVTTGVEVGEEPDSSSQEMGGLP</sequence>
<feature type="region of interest" description="Disordered" evidence="2">
    <location>
        <begin position="136"/>
        <end position="162"/>
    </location>
</feature>
<gene>
    <name evidence="3" type="ORF">MSTO_28960</name>
</gene>
<dbReference type="Proteomes" id="UP000467130">
    <property type="component" value="Chromosome"/>
</dbReference>
<evidence type="ECO:0000256" key="2">
    <source>
        <dbReference type="SAM" id="MobiDB-lite"/>
    </source>
</evidence>
<evidence type="ECO:0000313" key="3">
    <source>
        <dbReference type="EMBL" id="BBY22691.1"/>
    </source>
</evidence>
<name>A0A7I7Q967_9MYCO</name>
<feature type="coiled-coil region" evidence="1">
    <location>
        <begin position="15"/>
        <end position="42"/>
    </location>
</feature>
<accession>A0A7I7Q967</accession>
<keyword evidence="4" id="KW-1185">Reference proteome</keyword>
<protein>
    <submittedName>
        <fullName evidence="3">Uncharacterized protein</fullName>
    </submittedName>
</protein>
<proteinExistence type="predicted"/>
<reference evidence="3 4" key="1">
    <citation type="journal article" date="2019" name="Emerg. Microbes Infect.">
        <title>Comprehensive subspecies identification of 175 nontuberculous mycobacteria species based on 7547 genomic profiles.</title>
        <authorList>
            <person name="Matsumoto Y."/>
            <person name="Kinjo T."/>
            <person name="Motooka D."/>
            <person name="Nabeya D."/>
            <person name="Jung N."/>
            <person name="Uechi K."/>
            <person name="Horii T."/>
            <person name="Iida T."/>
            <person name="Fujita J."/>
            <person name="Nakamura S."/>
        </authorList>
    </citation>
    <scope>NUCLEOTIDE SEQUENCE [LARGE SCALE GENOMIC DNA]</scope>
    <source>
        <strain evidence="3 4">JCM 17783</strain>
    </source>
</reference>